<dbReference type="RefSeq" id="WP_074476288.1">
    <property type="nucleotide sequence ID" value="NZ_FMCT01000010.1"/>
</dbReference>
<evidence type="ECO:0000313" key="3">
    <source>
        <dbReference type="EMBL" id="SCF36801.1"/>
    </source>
</evidence>
<dbReference type="PROSITE" id="PS51257">
    <property type="entry name" value="PROKAR_LIPOPROTEIN"/>
    <property type="match status" value="1"/>
</dbReference>
<name>A0A1C4ZVF8_9ACTN</name>
<keyword evidence="4" id="KW-1185">Reference proteome</keyword>
<organism evidence="3 4">
    <name type="scientific">Micromonospora carbonacea</name>
    <dbReference type="NCBI Taxonomy" id="47853"/>
    <lineage>
        <taxon>Bacteria</taxon>
        <taxon>Bacillati</taxon>
        <taxon>Actinomycetota</taxon>
        <taxon>Actinomycetes</taxon>
        <taxon>Micromonosporales</taxon>
        <taxon>Micromonosporaceae</taxon>
        <taxon>Micromonospora</taxon>
    </lineage>
</organism>
<dbReference type="SMART" id="SM00909">
    <property type="entry name" value="Germane"/>
    <property type="match status" value="1"/>
</dbReference>
<evidence type="ECO:0000313" key="4">
    <source>
        <dbReference type="Proteomes" id="UP000183585"/>
    </source>
</evidence>
<evidence type="ECO:0000256" key="1">
    <source>
        <dbReference type="SAM" id="SignalP"/>
    </source>
</evidence>
<dbReference type="Proteomes" id="UP000183585">
    <property type="component" value="Unassembled WGS sequence"/>
</dbReference>
<dbReference type="STRING" id="47853.TK50_30665"/>
<feature type="chain" id="PRO_5039053570" evidence="1">
    <location>
        <begin position="22"/>
        <end position="192"/>
    </location>
</feature>
<accession>A0A1C4ZVF8</accession>
<dbReference type="AlphaFoldDB" id="A0A1C4ZVF8"/>
<feature type="signal peptide" evidence="1">
    <location>
        <begin position="1"/>
        <end position="21"/>
    </location>
</feature>
<dbReference type="EMBL" id="FMCT01000010">
    <property type="protein sequence ID" value="SCF36801.1"/>
    <property type="molecule type" value="Genomic_DNA"/>
</dbReference>
<protein>
    <submittedName>
        <fullName evidence="3">Sporulation and spore germination</fullName>
    </submittedName>
</protein>
<feature type="domain" description="GerMN" evidence="2">
    <location>
        <begin position="81"/>
        <end position="170"/>
    </location>
</feature>
<proteinExistence type="predicted"/>
<gene>
    <name evidence="3" type="ORF">GA0070563_11024</name>
</gene>
<reference evidence="4" key="1">
    <citation type="submission" date="2016-06" db="EMBL/GenBank/DDBJ databases">
        <authorList>
            <person name="Varghese N."/>
            <person name="Submissions Spin"/>
        </authorList>
    </citation>
    <scope>NUCLEOTIDE SEQUENCE [LARGE SCALE GENOMIC DNA]</scope>
    <source>
        <strain evidence="4">DSM 43168</strain>
    </source>
</reference>
<dbReference type="Pfam" id="PF10646">
    <property type="entry name" value="Germane"/>
    <property type="match status" value="1"/>
</dbReference>
<sequence>MSRRFAAWALLAALVAACTVAGCGVPAEDTPRAVEAPPGPFPSPATVDGPATVGPVTVTLCFVQDDRLVPVARRVSRSLDAEAQLRDLLAGPSAVERDSGLTSALPGAIGAAVVGVADGQARVRVDGTGDDAGRSDEVLAFGQIVCTLAARDDVDAVAFLRDGHPLGVPRADGSLSVQPLTPADYAALTVTR</sequence>
<keyword evidence="1" id="KW-0732">Signal</keyword>
<dbReference type="InterPro" id="IPR019606">
    <property type="entry name" value="GerMN"/>
</dbReference>
<evidence type="ECO:0000259" key="2">
    <source>
        <dbReference type="SMART" id="SM00909"/>
    </source>
</evidence>